<comment type="caution">
    <text evidence="1">The sequence shown here is derived from an EMBL/GenBank/DDBJ whole genome shotgun (WGS) entry which is preliminary data.</text>
</comment>
<gene>
    <name evidence="1" type="ORF">DCAF_LOCUS14082</name>
</gene>
<proteinExistence type="predicted"/>
<accession>A0AAV1RQS3</accession>
<organism evidence="1 2">
    <name type="scientific">Dovyalis caffra</name>
    <dbReference type="NCBI Taxonomy" id="77055"/>
    <lineage>
        <taxon>Eukaryota</taxon>
        <taxon>Viridiplantae</taxon>
        <taxon>Streptophyta</taxon>
        <taxon>Embryophyta</taxon>
        <taxon>Tracheophyta</taxon>
        <taxon>Spermatophyta</taxon>
        <taxon>Magnoliopsida</taxon>
        <taxon>eudicotyledons</taxon>
        <taxon>Gunneridae</taxon>
        <taxon>Pentapetalae</taxon>
        <taxon>rosids</taxon>
        <taxon>fabids</taxon>
        <taxon>Malpighiales</taxon>
        <taxon>Salicaceae</taxon>
        <taxon>Flacourtieae</taxon>
        <taxon>Dovyalis</taxon>
    </lineage>
</organism>
<keyword evidence="2" id="KW-1185">Reference proteome</keyword>
<protein>
    <submittedName>
        <fullName evidence="1">Uncharacterized protein</fullName>
    </submittedName>
</protein>
<dbReference type="EMBL" id="CAWUPB010001156">
    <property type="protein sequence ID" value="CAK7339034.1"/>
    <property type="molecule type" value="Genomic_DNA"/>
</dbReference>
<sequence length="53" mass="6133">MIRKRNPLLHQEISWQSAENVKFLEPSGLLLMWSKFSFSSMRKGPGLSNKLTL</sequence>
<dbReference type="AlphaFoldDB" id="A0AAV1RQS3"/>
<name>A0AAV1RQS3_9ROSI</name>
<reference evidence="1 2" key="1">
    <citation type="submission" date="2024-01" db="EMBL/GenBank/DDBJ databases">
        <authorList>
            <person name="Waweru B."/>
        </authorList>
    </citation>
    <scope>NUCLEOTIDE SEQUENCE [LARGE SCALE GENOMIC DNA]</scope>
</reference>
<evidence type="ECO:0000313" key="1">
    <source>
        <dbReference type="EMBL" id="CAK7339034.1"/>
    </source>
</evidence>
<evidence type="ECO:0000313" key="2">
    <source>
        <dbReference type="Proteomes" id="UP001314170"/>
    </source>
</evidence>
<dbReference type="Proteomes" id="UP001314170">
    <property type="component" value="Unassembled WGS sequence"/>
</dbReference>